<keyword evidence="3" id="KW-1185">Reference proteome</keyword>
<dbReference type="InterPro" id="IPR000477">
    <property type="entry name" value="RT_dom"/>
</dbReference>
<dbReference type="PROSITE" id="PS50878">
    <property type="entry name" value="RT_POL"/>
    <property type="match status" value="1"/>
</dbReference>
<evidence type="ECO:0000313" key="3">
    <source>
        <dbReference type="Proteomes" id="UP001457282"/>
    </source>
</evidence>
<dbReference type="SUPFAM" id="SSF56219">
    <property type="entry name" value="DNase I-like"/>
    <property type="match status" value="1"/>
</dbReference>
<dbReference type="Proteomes" id="UP001457282">
    <property type="component" value="Unassembled WGS sequence"/>
</dbReference>
<sequence length="606" mass="68816">MKSRLRKWRGKGEVVDFRLVQEGGNGEDIIRNPYTFRALQRLVWTYSPDFVFLMETKKRKMPMAFVYNKLGFDICCTVGSGGKEGKSGGLALGWRPGVDIRVIGSSVDHIDAMLYVGNNCLRITGFYGHPETSLRSHSWELLRRISSTVTGAWFVFGDFNELIGHEEKLGGCIRPNAQMRKFQEAILDCGLQEVQFSSPMFTWSNGHTWEWLDREVIQAEWELSIKAGDVLGCLQNIGKRLQRWNKEKVGNIPKKVVLLREELQRLPFDDTRAEVQERRKTVKQELTKHWHENISGIQNAFVTFFEQLFSTEGCSNVDLILDAVIPKVTPSMNERLLKPFSRSDIKGSLKQMAPDKSPGYDGFSVLFFQKYWHIVGDEITKLCLSVLNDGAELLNFNLHIHDNIITASETVHSIRVNRAATDPRFVLKLDISKAFDRVEWVFLQQILSRIGFADSWVSLIMRCVTSVSFSILWQGRPVGFFKPTRGIRQGDPLSPYLFLLVSKGLSGLLTKVVADTHLHGVVLGGDAPHISHLLFADDSLIFARAVEQEVVFLKQVLLLYECAAGQRINFQKSALSFGPGVRNEDKSMVQRILEVPIVPFHERGRQ</sequence>
<accession>A0AAW1YQ00</accession>
<dbReference type="PANTHER" id="PTHR46890">
    <property type="entry name" value="NON-LTR RETROLELEMENT REVERSE TRANSCRIPTASE-LIKE PROTEIN-RELATED"/>
    <property type="match status" value="1"/>
</dbReference>
<evidence type="ECO:0000313" key="2">
    <source>
        <dbReference type="EMBL" id="KAK9950634.1"/>
    </source>
</evidence>
<dbReference type="InterPro" id="IPR036691">
    <property type="entry name" value="Endo/exonu/phosph_ase_sf"/>
</dbReference>
<protein>
    <recommendedName>
        <fullName evidence="1">Reverse transcriptase domain-containing protein</fullName>
    </recommendedName>
</protein>
<evidence type="ECO:0000259" key="1">
    <source>
        <dbReference type="PROSITE" id="PS50878"/>
    </source>
</evidence>
<reference evidence="2 3" key="1">
    <citation type="journal article" date="2023" name="G3 (Bethesda)">
        <title>A chromosome-length genome assembly and annotation of blackberry (Rubus argutus, cv. 'Hillquist').</title>
        <authorList>
            <person name="Bruna T."/>
            <person name="Aryal R."/>
            <person name="Dudchenko O."/>
            <person name="Sargent D.J."/>
            <person name="Mead D."/>
            <person name="Buti M."/>
            <person name="Cavallini A."/>
            <person name="Hytonen T."/>
            <person name="Andres J."/>
            <person name="Pham M."/>
            <person name="Weisz D."/>
            <person name="Mascagni F."/>
            <person name="Usai G."/>
            <person name="Natali L."/>
            <person name="Bassil N."/>
            <person name="Fernandez G.E."/>
            <person name="Lomsadze A."/>
            <person name="Armour M."/>
            <person name="Olukolu B."/>
            <person name="Poorten T."/>
            <person name="Britton C."/>
            <person name="Davik J."/>
            <person name="Ashrafi H."/>
            <person name="Aiden E.L."/>
            <person name="Borodovsky M."/>
            <person name="Worthington M."/>
        </authorList>
    </citation>
    <scope>NUCLEOTIDE SEQUENCE [LARGE SCALE GENOMIC DNA]</scope>
    <source>
        <tissue evidence="2">Leaf</tissue>
    </source>
</reference>
<dbReference type="Gene3D" id="3.60.10.10">
    <property type="entry name" value="Endonuclease/exonuclease/phosphatase"/>
    <property type="match status" value="1"/>
</dbReference>
<organism evidence="2 3">
    <name type="scientific">Rubus argutus</name>
    <name type="common">Southern blackberry</name>
    <dbReference type="NCBI Taxonomy" id="59490"/>
    <lineage>
        <taxon>Eukaryota</taxon>
        <taxon>Viridiplantae</taxon>
        <taxon>Streptophyta</taxon>
        <taxon>Embryophyta</taxon>
        <taxon>Tracheophyta</taxon>
        <taxon>Spermatophyta</taxon>
        <taxon>Magnoliopsida</taxon>
        <taxon>eudicotyledons</taxon>
        <taxon>Gunneridae</taxon>
        <taxon>Pentapetalae</taxon>
        <taxon>rosids</taxon>
        <taxon>fabids</taxon>
        <taxon>Rosales</taxon>
        <taxon>Rosaceae</taxon>
        <taxon>Rosoideae</taxon>
        <taxon>Rosoideae incertae sedis</taxon>
        <taxon>Rubus</taxon>
    </lineage>
</organism>
<dbReference type="GO" id="GO:0003824">
    <property type="term" value="F:catalytic activity"/>
    <property type="evidence" value="ECO:0007669"/>
    <property type="project" value="InterPro"/>
</dbReference>
<feature type="domain" description="Reverse transcriptase" evidence="1">
    <location>
        <begin position="233"/>
        <end position="606"/>
    </location>
</feature>
<comment type="caution">
    <text evidence="2">The sequence shown here is derived from an EMBL/GenBank/DDBJ whole genome shotgun (WGS) entry which is preliminary data.</text>
</comment>
<dbReference type="SUPFAM" id="SSF56672">
    <property type="entry name" value="DNA/RNA polymerases"/>
    <property type="match status" value="1"/>
</dbReference>
<dbReference type="EMBL" id="JBEDUW010000001">
    <property type="protein sequence ID" value="KAK9950634.1"/>
    <property type="molecule type" value="Genomic_DNA"/>
</dbReference>
<dbReference type="Pfam" id="PF00078">
    <property type="entry name" value="RVT_1"/>
    <property type="match status" value="1"/>
</dbReference>
<gene>
    <name evidence="2" type="ORF">M0R45_006113</name>
</gene>
<proteinExistence type="predicted"/>
<dbReference type="InterPro" id="IPR043502">
    <property type="entry name" value="DNA/RNA_pol_sf"/>
</dbReference>
<dbReference type="InterPro" id="IPR005135">
    <property type="entry name" value="Endo/exonuclease/phosphatase"/>
</dbReference>
<dbReference type="Pfam" id="PF03372">
    <property type="entry name" value="Exo_endo_phos"/>
    <property type="match status" value="1"/>
</dbReference>
<dbReference type="InterPro" id="IPR052343">
    <property type="entry name" value="Retrotransposon-Effector_Assoc"/>
</dbReference>
<name>A0AAW1YQ00_RUBAR</name>
<dbReference type="PANTHER" id="PTHR46890:SF48">
    <property type="entry name" value="RNA-DIRECTED DNA POLYMERASE"/>
    <property type="match status" value="1"/>
</dbReference>
<dbReference type="AlphaFoldDB" id="A0AAW1YQ00"/>